<reference evidence="1" key="1">
    <citation type="submission" date="2024-06" db="EMBL/GenBank/DDBJ databases">
        <authorList>
            <person name="Melgar S."/>
            <person name="Ryabinky S."/>
            <person name="Merugu K."/>
            <person name="Desisa B."/>
            <person name="Truong H."/>
            <person name="Jamal R."/>
            <person name="Sandhu A."/>
            <person name="Johnson A."/>
        </authorList>
    </citation>
    <scope>NUCLEOTIDE SEQUENCE</scope>
</reference>
<dbReference type="EMBL" id="PP869623">
    <property type="protein sequence ID" value="XCN27997.1"/>
    <property type="molecule type" value="Genomic_DNA"/>
</dbReference>
<evidence type="ECO:0000313" key="1">
    <source>
        <dbReference type="EMBL" id="XCN27997.1"/>
    </source>
</evidence>
<name>A0AAU8KYY1_9CAUD</name>
<organism evidence="1">
    <name type="scientific">Serratia phage Kevin</name>
    <dbReference type="NCBI Taxonomy" id="3161161"/>
    <lineage>
        <taxon>Viruses</taxon>
        <taxon>Duplodnaviria</taxon>
        <taxon>Heunggongvirae</taxon>
        <taxon>Uroviricota</taxon>
        <taxon>Caudoviricetes</taxon>
        <taxon>Pantevenvirales</taxon>
        <taxon>Ackermannviridae</taxon>
        <taxon>Miltonvirus</taxon>
    </lineage>
</organism>
<accession>A0AAU8KYY1</accession>
<sequence>MNQPNTMIDLAWSTFPMRKEYKMPLQAMVGVINDSDTSARLPVRFKGLNTQGSIGHVTALRIMKIHDDLSEWAPPGNGMTQEMIDQYLVFTLRATVTFNPFFLNKYPVRTSVSGQLLTRPQLEFVCCPKTRLFTGLQVKNWREIFRFP</sequence>
<proteinExistence type="predicted"/>
<protein>
    <submittedName>
        <fullName evidence="1">Uncharacterized protein</fullName>
    </submittedName>
</protein>